<evidence type="ECO:0000259" key="3">
    <source>
        <dbReference type="PROSITE" id="PS50835"/>
    </source>
</evidence>
<protein>
    <recommendedName>
        <fullName evidence="3">Ig-like domain-containing protein</fullName>
    </recommendedName>
</protein>
<name>A0A8C4PHY1_EQUAS</name>
<dbReference type="InterPro" id="IPR050380">
    <property type="entry name" value="Immune_Resp_Modulators"/>
</dbReference>
<dbReference type="Pfam" id="PF07654">
    <property type="entry name" value="C1-set"/>
    <property type="match status" value="3"/>
</dbReference>
<dbReference type="FunFam" id="2.60.40.10:FF:001540">
    <property type="entry name" value="Immunoglobulin heavy constant gamma 1"/>
    <property type="match status" value="1"/>
</dbReference>
<evidence type="ECO:0000256" key="1">
    <source>
        <dbReference type="ARBA" id="ARBA00023319"/>
    </source>
</evidence>
<dbReference type="FunFam" id="2.60.40.10:FF:001129">
    <property type="entry name" value="Immunoglobulin heavy constant gamma 1"/>
    <property type="match status" value="1"/>
</dbReference>
<proteinExistence type="predicted"/>
<feature type="compositionally biased region" description="Basic and acidic residues" evidence="2">
    <location>
        <begin position="407"/>
        <end position="428"/>
    </location>
</feature>
<dbReference type="Ensembl" id="ENSEAST00005006939.1">
    <property type="protein sequence ID" value="ENSEASP00005006344.1"/>
    <property type="gene ID" value="ENSEASG00005004693.1"/>
</dbReference>
<dbReference type="InterPro" id="IPR013783">
    <property type="entry name" value="Ig-like_fold"/>
</dbReference>
<feature type="compositionally biased region" description="Polar residues" evidence="2">
    <location>
        <begin position="1"/>
        <end position="10"/>
    </location>
</feature>
<feature type="region of interest" description="Disordered" evidence="2">
    <location>
        <begin position="407"/>
        <end position="430"/>
    </location>
</feature>
<accession>A0A8C4PHY1</accession>
<organism evidence="4">
    <name type="scientific">Equus asinus asinus</name>
    <dbReference type="NCBI Taxonomy" id="83772"/>
    <lineage>
        <taxon>Eukaryota</taxon>
        <taxon>Metazoa</taxon>
        <taxon>Chordata</taxon>
        <taxon>Craniata</taxon>
        <taxon>Vertebrata</taxon>
        <taxon>Euteleostomi</taxon>
        <taxon>Mammalia</taxon>
        <taxon>Eutheria</taxon>
        <taxon>Laurasiatheria</taxon>
        <taxon>Perissodactyla</taxon>
        <taxon>Equidae</taxon>
        <taxon>Equus</taxon>
    </lineage>
</organism>
<dbReference type="PROSITE" id="PS00290">
    <property type="entry name" value="IG_MHC"/>
    <property type="match status" value="1"/>
</dbReference>
<feature type="compositionally biased region" description="Polar residues" evidence="2">
    <location>
        <begin position="78"/>
        <end position="87"/>
    </location>
</feature>
<evidence type="ECO:0000256" key="2">
    <source>
        <dbReference type="SAM" id="MobiDB-lite"/>
    </source>
</evidence>
<dbReference type="InterPro" id="IPR003006">
    <property type="entry name" value="Ig/MHC_CS"/>
</dbReference>
<dbReference type="Gene3D" id="2.60.40.10">
    <property type="entry name" value="Immunoglobulins"/>
    <property type="match status" value="3"/>
</dbReference>
<sequence length="485" mass="52341">MGLSTESGLAQSRRGRGPPGGLRVLSRPRSQLKPHGRVRGGGRGVLGTSRGDQGGSLPGESWPERGGHLVAPGGKAKWSSSGDQGTSPKPVAAEPPAMDYRWPHGTSSLHTFSMYMGAGHLTPSPDPHREALVSQASSPAASTTAPKVFPLAPSCGTTSDSTVALGCLVSSYFPEPVTVSWNSGTLTSGVRTFPSVLQSSGLYSLSSMVTVPASSLESQTYICNVAHPASSTKVDKKIGERRGADPLIAIFPPPAPELLGGPSVFIFPPKPKDVLMITRTPEVTCLVVDVSHDSPDVLFTWYVDGTEVKTAMTMPNEEQNNSTYRVVSVLRIQHQDWLNGKKFKCKVNNQALPAPVERTISKATGQTRVPQVYVLAPHPDELSKNKVSVTCLVKDFYPTDITVEWQSNEHPEPEGKYRTTEAQKDGDARGSPQSCHLVQKLAFWFFLSIKRILFLCFHSTLHKETVKGFSLLLSNVPEGQDFMSN</sequence>
<feature type="domain" description="Ig-like" evidence="3">
    <location>
        <begin position="370"/>
        <end position="405"/>
    </location>
</feature>
<dbReference type="SUPFAM" id="SSF48726">
    <property type="entry name" value="Immunoglobulin"/>
    <property type="match status" value="3"/>
</dbReference>
<feature type="region of interest" description="Disordered" evidence="2">
    <location>
        <begin position="1"/>
        <end position="94"/>
    </location>
</feature>
<reference evidence="4" key="1">
    <citation type="submission" date="2023-03" db="UniProtKB">
        <authorList>
            <consortium name="Ensembl"/>
        </authorList>
    </citation>
    <scope>IDENTIFICATION</scope>
</reference>
<evidence type="ECO:0000313" key="4">
    <source>
        <dbReference type="Ensembl" id="ENSEASP00005006344.1"/>
    </source>
</evidence>
<feature type="domain" description="Ig-like" evidence="3">
    <location>
        <begin position="262"/>
        <end position="361"/>
    </location>
</feature>
<dbReference type="InterPro" id="IPR003597">
    <property type="entry name" value="Ig_C1-set"/>
</dbReference>
<dbReference type="InterPro" id="IPR007110">
    <property type="entry name" value="Ig-like_dom"/>
</dbReference>
<dbReference type="PANTHER" id="PTHR23411">
    <property type="entry name" value="TAPASIN"/>
    <property type="match status" value="1"/>
</dbReference>
<dbReference type="CDD" id="cd21817">
    <property type="entry name" value="IgC1_CH1_IgEG"/>
    <property type="match status" value="1"/>
</dbReference>
<dbReference type="AlphaFoldDB" id="A0A8C4PHY1"/>
<dbReference type="InterPro" id="IPR036179">
    <property type="entry name" value="Ig-like_dom_sf"/>
</dbReference>
<feature type="compositionally biased region" description="Basic residues" evidence="2">
    <location>
        <begin position="30"/>
        <end position="40"/>
    </location>
</feature>
<feature type="domain" description="Ig-like" evidence="3">
    <location>
        <begin position="146"/>
        <end position="239"/>
    </location>
</feature>
<keyword evidence="1" id="KW-0393">Immunoglobulin domain</keyword>
<dbReference type="SMART" id="SM00407">
    <property type="entry name" value="IGc1"/>
    <property type="match status" value="3"/>
</dbReference>
<dbReference type="PROSITE" id="PS50835">
    <property type="entry name" value="IG_LIKE"/>
    <property type="match status" value="3"/>
</dbReference>